<dbReference type="Pfam" id="PF13970">
    <property type="entry name" value="DUF4221"/>
    <property type="match status" value="1"/>
</dbReference>
<gene>
    <name evidence="2" type="ORF">ADIS_3777</name>
</gene>
<dbReference type="AlphaFoldDB" id="R7ZNQ9"/>
<sequence>MKKLTILLLPLLIFYACSSSNQETKEFGELVFSLDTLMIDPKDEILFLQGGFRWSDTSTDKRYFYNFNYANNVLEIIDLDKLTLERVVAYEKEGPNGTGGRVGKIHYRGQDSLYFSSHFDHEIFDLKGQKLLSHTTKNVSFSGGEFGENEALPMPVMWSKQPHRIVGLGRKWIEPETSFVSIDFSQRTFERRELPAFDILNDFHYTMEQPQVWFGPEYATSILGETVLFSISVASPIYRYHIPSDKLELHRAIPSLTAGEKTVKPPKQVSNREEYRPVDRMLKEQINFQHPIWDEARGLFYRFSYQEIFPTNPDEPDPFRKAKVYLTLLDRDLSIVSEHEVPVIDFVPIFPFVKDGAIWMPVNVMDELGFARLTMR</sequence>
<accession>R7ZNQ9</accession>
<organism evidence="2 3">
    <name type="scientific">Lunatimonas lonarensis</name>
    <dbReference type="NCBI Taxonomy" id="1232681"/>
    <lineage>
        <taxon>Bacteria</taxon>
        <taxon>Pseudomonadati</taxon>
        <taxon>Bacteroidota</taxon>
        <taxon>Cytophagia</taxon>
        <taxon>Cytophagales</taxon>
        <taxon>Cyclobacteriaceae</taxon>
    </lineage>
</organism>
<dbReference type="InterPro" id="IPR025316">
    <property type="entry name" value="DUF4221"/>
</dbReference>
<feature type="chain" id="PRO_5004450948" description="DUF4221 domain-containing protein" evidence="1">
    <location>
        <begin position="22"/>
        <end position="376"/>
    </location>
</feature>
<dbReference type="PATRIC" id="fig|1288963.3.peg.3768"/>
<dbReference type="RefSeq" id="WP_010855906.1">
    <property type="nucleotide sequence ID" value="NZ_AQHR01000097.1"/>
</dbReference>
<evidence type="ECO:0000256" key="1">
    <source>
        <dbReference type="SAM" id="SignalP"/>
    </source>
</evidence>
<keyword evidence="1" id="KW-0732">Signal</keyword>
<feature type="signal peptide" evidence="1">
    <location>
        <begin position="1"/>
        <end position="21"/>
    </location>
</feature>
<protein>
    <recommendedName>
        <fullName evidence="4">DUF4221 domain-containing protein</fullName>
    </recommendedName>
</protein>
<name>R7ZNQ9_9BACT</name>
<evidence type="ECO:0008006" key="4">
    <source>
        <dbReference type="Google" id="ProtNLM"/>
    </source>
</evidence>
<evidence type="ECO:0000313" key="3">
    <source>
        <dbReference type="Proteomes" id="UP000013909"/>
    </source>
</evidence>
<proteinExistence type="predicted"/>
<dbReference type="EMBL" id="AQHR01000097">
    <property type="protein sequence ID" value="EON75745.1"/>
    <property type="molecule type" value="Genomic_DNA"/>
</dbReference>
<dbReference type="PROSITE" id="PS51257">
    <property type="entry name" value="PROKAR_LIPOPROTEIN"/>
    <property type="match status" value="1"/>
</dbReference>
<evidence type="ECO:0000313" key="2">
    <source>
        <dbReference type="EMBL" id="EON75745.1"/>
    </source>
</evidence>
<reference evidence="2 3" key="1">
    <citation type="submission" date="2013-02" db="EMBL/GenBank/DDBJ databases">
        <title>A novel strain isolated from Lonar lake, Maharashtra, India.</title>
        <authorList>
            <person name="Singh A."/>
        </authorList>
    </citation>
    <scope>NUCLEOTIDE SEQUENCE [LARGE SCALE GENOMIC DNA]</scope>
    <source>
        <strain evidence="2 3">AK24</strain>
    </source>
</reference>
<dbReference type="Proteomes" id="UP000013909">
    <property type="component" value="Unassembled WGS sequence"/>
</dbReference>
<comment type="caution">
    <text evidence="2">The sequence shown here is derived from an EMBL/GenBank/DDBJ whole genome shotgun (WGS) entry which is preliminary data.</text>
</comment>
<keyword evidence="3" id="KW-1185">Reference proteome</keyword>
<dbReference type="OrthoDB" id="833511at2"/>